<dbReference type="OrthoDB" id="341259at2759"/>
<dbReference type="GO" id="GO:0005737">
    <property type="term" value="C:cytoplasm"/>
    <property type="evidence" value="ECO:0007669"/>
    <property type="project" value="TreeGrafter"/>
</dbReference>
<gene>
    <name evidence="4" type="ORF">CEP54_014096</name>
</gene>
<dbReference type="PANTHER" id="PTHR24198">
    <property type="entry name" value="ANKYRIN REPEAT AND PROTEIN KINASE DOMAIN-CONTAINING PROTEIN"/>
    <property type="match status" value="1"/>
</dbReference>
<dbReference type="SUPFAM" id="SSF48403">
    <property type="entry name" value="Ankyrin repeat"/>
    <property type="match status" value="1"/>
</dbReference>
<keyword evidence="1" id="KW-0677">Repeat</keyword>
<dbReference type="InterPro" id="IPR002110">
    <property type="entry name" value="Ankyrin_rpt"/>
</dbReference>
<proteinExistence type="predicted"/>
<dbReference type="EMBL" id="NKCI01000252">
    <property type="protein sequence ID" value="RSL45857.1"/>
    <property type="molecule type" value="Genomic_DNA"/>
</dbReference>
<evidence type="ECO:0000313" key="5">
    <source>
        <dbReference type="Proteomes" id="UP000288168"/>
    </source>
</evidence>
<organism evidence="4 5">
    <name type="scientific">Fusarium duplospermum</name>
    <dbReference type="NCBI Taxonomy" id="1325734"/>
    <lineage>
        <taxon>Eukaryota</taxon>
        <taxon>Fungi</taxon>
        <taxon>Dikarya</taxon>
        <taxon>Ascomycota</taxon>
        <taxon>Pezizomycotina</taxon>
        <taxon>Sordariomycetes</taxon>
        <taxon>Hypocreomycetidae</taxon>
        <taxon>Hypocreales</taxon>
        <taxon>Nectriaceae</taxon>
        <taxon>Fusarium</taxon>
        <taxon>Fusarium solani species complex</taxon>
    </lineage>
</organism>
<evidence type="ECO:0000313" key="4">
    <source>
        <dbReference type="EMBL" id="RSL45857.1"/>
    </source>
</evidence>
<dbReference type="STRING" id="1325734.A0A428NYQ9"/>
<dbReference type="PANTHER" id="PTHR24198:SF165">
    <property type="entry name" value="ANKYRIN REPEAT-CONTAINING PROTEIN-RELATED"/>
    <property type="match status" value="1"/>
</dbReference>
<sequence>MAARLGLDDIVSFILDQGIDPDGPENFFRTPLAEAILHDQESTAILLVHKGASVGLQPPHFDVYSAAVSQGLAELVKVIVTTKGIDLNSNLGYGCTALTLAVYHRRARVLRTLLELGADVKAPLKQFCEHHTFSSLLWALEAGALMIRESLGIQGLVNLAVTVATEQVPPTQKSRQVVALQNLLDLLQRERSAVFPEAVLPAEEFDCFLDALLQSALSVDRADAALASVLLRYGARVRAGTFLQLLGILNSVTFAKDNLRCLRRYPKLLQSFDLVYSHCANLTNHERGFSINYFVANVPHYAVQLIDELKRRDLPLSARGIRMMNSREEERATPGP</sequence>
<protein>
    <submittedName>
        <fullName evidence="4">Uncharacterized protein</fullName>
    </submittedName>
</protein>
<dbReference type="PROSITE" id="PS50297">
    <property type="entry name" value="ANK_REP_REGION"/>
    <property type="match status" value="1"/>
</dbReference>
<dbReference type="AlphaFoldDB" id="A0A428NYQ9"/>
<dbReference type="SMART" id="SM00248">
    <property type="entry name" value="ANK"/>
    <property type="match status" value="2"/>
</dbReference>
<dbReference type="Pfam" id="PF00023">
    <property type="entry name" value="Ank"/>
    <property type="match status" value="1"/>
</dbReference>
<comment type="caution">
    <text evidence="4">The sequence shown here is derived from an EMBL/GenBank/DDBJ whole genome shotgun (WGS) entry which is preliminary data.</text>
</comment>
<feature type="repeat" description="ANK" evidence="3">
    <location>
        <begin position="93"/>
        <end position="125"/>
    </location>
</feature>
<evidence type="ECO:0000256" key="1">
    <source>
        <dbReference type="ARBA" id="ARBA00022737"/>
    </source>
</evidence>
<dbReference type="PROSITE" id="PS50088">
    <property type="entry name" value="ANK_REPEAT"/>
    <property type="match status" value="1"/>
</dbReference>
<accession>A0A428NYQ9</accession>
<dbReference type="Proteomes" id="UP000288168">
    <property type="component" value="Unassembled WGS sequence"/>
</dbReference>
<keyword evidence="5" id="KW-1185">Reference proteome</keyword>
<evidence type="ECO:0000256" key="2">
    <source>
        <dbReference type="ARBA" id="ARBA00023043"/>
    </source>
</evidence>
<dbReference type="Gene3D" id="1.25.40.20">
    <property type="entry name" value="Ankyrin repeat-containing domain"/>
    <property type="match status" value="1"/>
</dbReference>
<reference evidence="4 5" key="1">
    <citation type="submission" date="2017-06" db="EMBL/GenBank/DDBJ databases">
        <title>Comparative genomic analysis of Ambrosia Fusariam Clade fungi.</title>
        <authorList>
            <person name="Stajich J.E."/>
            <person name="Carrillo J."/>
            <person name="Kijimoto T."/>
            <person name="Eskalen A."/>
            <person name="O'Donnell K."/>
            <person name="Kasson M."/>
        </authorList>
    </citation>
    <scope>NUCLEOTIDE SEQUENCE [LARGE SCALE GENOMIC DNA]</scope>
    <source>
        <strain evidence="4 5">NRRL62584</strain>
    </source>
</reference>
<dbReference type="InterPro" id="IPR036770">
    <property type="entry name" value="Ankyrin_rpt-contain_sf"/>
</dbReference>
<keyword evidence="2 3" id="KW-0040">ANK repeat</keyword>
<name>A0A428NYQ9_9HYPO</name>
<evidence type="ECO:0000256" key="3">
    <source>
        <dbReference type="PROSITE-ProRule" id="PRU00023"/>
    </source>
</evidence>